<gene>
    <name evidence="7" type="ORF">C7451_11190</name>
</gene>
<organism evidence="7 8">
    <name type="scientific">Blastomonas natatoria</name>
    <dbReference type="NCBI Taxonomy" id="34015"/>
    <lineage>
        <taxon>Bacteria</taxon>
        <taxon>Pseudomonadati</taxon>
        <taxon>Pseudomonadota</taxon>
        <taxon>Alphaproteobacteria</taxon>
        <taxon>Sphingomonadales</taxon>
        <taxon>Sphingomonadaceae</taxon>
        <taxon>Blastomonas</taxon>
    </lineage>
</organism>
<dbReference type="GO" id="GO:0009279">
    <property type="term" value="C:cell outer membrane"/>
    <property type="evidence" value="ECO:0007669"/>
    <property type="project" value="UniProtKB-SubCell"/>
</dbReference>
<dbReference type="Proteomes" id="UP000248014">
    <property type="component" value="Unassembled WGS sequence"/>
</dbReference>
<sequence length="200" mass="21336">MMRAGGLLFALAPLALAGCAGPSLLLLDNEDGSSEGALAVIDEKCGNPEGSTIAGSFTRTRLAGCTPRPKGVGEDGLKPDERSLIGALPPPPARFIMYFVQDTTVLAPGSEGMIEALDRHFKSRPGAELEIIGYTDTVGKADYNLALSQKRADEIRGRLIELGFPPEVMTATGRGERELRFPTPDETENGGNRRVEIIVR</sequence>
<feature type="signal peptide" evidence="5">
    <location>
        <begin position="1"/>
        <end position="17"/>
    </location>
</feature>
<protein>
    <submittedName>
        <fullName evidence="7">Outer membrane protein OmpA-like peptidoglycan-associated protein</fullName>
    </submittedName>
</protein>
<dbReference type="SUPFAM" id="SSF103088">
    <property type="entry name" value="OmpA-like"/>
    <property type="match status" value="1"/>
</dbReference>
<dbReference type="PRINTS" id="PR01021">
    <property type="entry name" value="OMPADOMAIN"/>
</dbReference>
<keyword evidence="3" id="KW-0998">Cell outer membrane</keyword>
<dbReference type="PROSITE" id="PS51257">
    <property type="entry name" value="PROKAR_LIPOPROTEIN"/>
    <property type="match status" value="1"/>
</dbReference>
<evidence type="ECO:0000313" key="8">
    <source>
        <dbReference type="Proteomes" id="UP000248014"/>
    </source>
</evidence>
<name>A0A2V3V8B4_9SPHN</name>
<dbReference type="PROSITE" id="PS51123">
    <property type="entry name" value="OMPA_2"/>
    <property type="match status" value="1"/>
</dbReference>
<dbReference type="Pfam" id="PF00691">
    <property type="entry name" value="OmpA"/>
    <property type="match status" value="1"/>
</dbReference>
<comment type="caution">
    <text evidence="7">The sequence shown here is derived from an EMBL/GenBank/DDBJ whole genome shotgun (WGS) entry which is preliminary data.</text>
</comment>
<evidence type="ECO:0000256" key="1">
    <source>
        <dbReference type="ARBA" id="ARBA00004442"/>
    </source>
</evidence>
<dbReference type="InterPro" id="IPR050330">
    <property type="entry name" value="Bact_OuterMem_StrucFunc"/>
</dbReference>
<dbReference type="InterPro" id="IPR006665">
    <property type="entry name" value="OmpA-like"/>
</dbReference>
<feature type="domain" description="OmpA-like" evidence="6">
    <location>
        <begin position="86"/>
        <end position="200"/>
    </location>
</feature>
<evidence type="ECO:0000313" key="7">
    <source>
        <dbReference type="EMBL" id="PXW72969.1"/>
    </source>
</evidence>
<keyword evidence="2 4" id="KW-0472">Membrane</keyword>
<keyword evidence="5" id="KW-0732">Signal</keyword>
<evidence type="ECO:0000259" key="6">
    <source>
        <dbReference type="PROSITE" id="PS51123"/>
    </source>
</evidence>
<dbReference type="OrthoDB" id="189250at2"/>
<dbReference type="PANTHER" id="PTHR30329">
    <property type="entry name" value="STATOR ELEMENT OF FLAGELLAR MOTOR COMPLEX"/>
    <property type="match status" value="1"/>
</dbReference>
<dbReference type="InterPro" id="IPR036737">
    <property type="entry name" value="OmpA-like_sf"/>
</dbReference>
<dbReference type="AlphaFoldDB" id="A0A2V3V8B4"/>
<evidence type="ECO:0000256" key="3">
    <source>
        <dbReference type="ARBA" id="ARBA00023237"/>
    </source>
</evidence>
<evidence type="ECO:0000256" key="2">
    <source>
        <dbReference type="ARBA" id="ARBA00023136"/>
    </source>
</evidence>
<feature type="chain" id="PRO_5016177474" evidence="5">
    <location>
        <begin position="18"/>
        <end position="200"/>
    </location>
</feature>
<reference evidence="7 8" key="1">
    <citation type="submission" date="2018-05" db="EMBL/GenBank/DDBJ databases">
        <title>Genomic Encyclopedia of Type Strains, Phase IV (KMG-IV): sequencing the most valuable type-strain genomes for metagenomic binning, comparative biology and taxonomic classification.</title>
        <authorList>
            <person name="Goeker M."/>
        </authorList>
    </citation>
    <scope>NUCLEOTIDE SEQUENCE [LARGE SCALE GENOMIC DNA]</scope>
    <source>
        <strain evidence="7 8">DSM 3183</strain>
    </source>
</reference>
<keyword evidence="8" id="KW-1185">Reference proteome</keyword>
<dbReference type="PANTHER" id="PTHR30329:SF21">
    <property type="entry name" value="LIPOPROTEIN YIAD-RELATED"/>
    <property type="match status" value="1"/>
</dbReference>
<dbReference type="InterPro" id="IPR006690">
    <property type="entry name" value="OMPA-like_CS"/>
</dbReference>
<comment type="subcellular location">
    <subcellularLocation>
        <location evidence="1">Cell outer membrane</location>
    </subcellularLocation>
</comment>
<dbReference type="EMBL" id="QJJM01000011">
    <property type="protein sequence ID" value="PXW72969.1"/>
    <property type="molecule type" value="Genomic_DNA"/>
</dbReference>
<dbReference type="InterPro" id="IPR006664">
    <property type="entry name" value="OMP_bac"/>
</dbReference>
<dbReference type="PROSITE" id="PS01068">
    <property type="entry name" value="OMPA_1"/>
    <property type="match status" value="1"/>
</dbReference>
<evidence type="ECO:0000256" key="4">
    <source>
        <dbReference type="PROSITE-ProRule" id="PRU00473"/>
    </source>
</evidence>
<dbReference type="Gene3D" id="3.30.1330.60">
    <property type="entry name" value="OmpA-like domain"/>
    <property type="match status" value="1"/>
</dbReference>
<evidence type="ECO:0000256" key="5">
    <source>
        <dbReference type="SAM" id="SignalP"/>
    </source>
</evidence>
<proteinExistence type="predicted"/>
<dbReference type="CDD" id="cd07185">
    <property type="entry name" value="OmpA_C-like"/>
    <property type="match status" value="1"/>
</dbReference>
<accession>A0A2V3V8B4</accession>